<evidence type="ECO:0000313" key="2">
    <source>
        <dbReference type="Proteomes" id="UP000245626"/>
    </source>
</evidence>
<keyword evidence="2" id="KW-1185">Reference proteome</keyword>
<name>A0ACD0NSD8_9BASI</name>
<sequence>MEAIQKGLDQLAKKAPGVYSKSSSSKAAATNPSVHDSIDKLIDQLEHAKRSIHTSPNLSPLADVRTCLEATQKNVSERQKELYLALSKVSKAVDKKFPTSVDGVADPSLFSTREAQSALESVVLQHLMRSADWESAETFSKEASLPTSEELSRTYRSLHYILDAIGSGDLTPAIKWAESERHFLARRASPLEFVLHRSQFIRIAVGSAVSPTAEDFVGPDGEILKGMEEDADGEDAVRSLTNVQQALEYGRKFFKPFLSNHLAEIQKLFTLLAFLPSFVPSRAASLPSHDTSVEHLLPAIPAQYRPLLDPKLIHAPFLEPLLRIEFCARSGIAKEAPLGIGVEIGAGGALNRIIKVRAVMKERGNEWSQADELPVSDIAS</sequence>
<accession>A0ACD0NSD8</accession>
<dbReference type="Proteomes" id="UP000245626">
    <property type="component" value="Unassembled WGS sequence"/>
</dbReference>
<evidence type="ECO:0000313" key="1">
    <source>
        <dbReference type="EMBL" id="PWN48712.1"/>
    </source>
</evidence>
<dbReference type="EMBL" id="KZ820152">
    <property type="protein sequence ID" value="PWN48712.1"/>
    <property type="molecule type" value="Genomic_DNA"/>
</dbReference>
<proteinExistence type="predicted"/>
<protein>
    <submittedName>
        <fullName evidence="1">Uncharacterized protein</fullName>
    </submittedName>
</protein>
<reference evidence="1 2" key="1">
    <citation type="journal article" date="2018" name="Mol. Biol. Evol.">
        <title>Broad Genomic Sampling Reveals a Smut Pathogenic Ancestry of the Fungal Clade Ustilaginomycotina.</title>
        <authorList>
            <person name="Kijpornyongpan T."/>
            <person name="Mondo S.J."/>
            <person name="Barry K."/>
            <person name="Sandor L."/>
            <person name="Lee J."/>
            <person name="Lipzen A."/>
            <person name="Pangilinan J."/>
            <person name="LaButti K."/>
            <person name="Hainaut M."/>
            <person name="Henrissat B."/>
            <person name="Grigoriev I.V."/>
            <person name="Spatafora J.W."/>
            <person name="Aime M.C."/>
        </authorList>
    </citation>
    <scope>NUCLEOTIDE SEQUENCE [LARGE SCALE GENOMIC DNA]</scope>
    <source>
        <strain evidence="1 2">SA 807</strain>
    </source>
</reference>
<gene>
    <name evidence="1" type="ORF">IE53DRAFT_347009</name>
</gene>
<organism evidence="1 2">
    <name type="scientific">Violaceomyces palustris</name>
    <dbReference type="NCBI Taxonomy" id="1673888"/>
    <lineage>
        <taxon>Eukaryota</taxon>
        <taxon>Fungi</taxon>
        <taxon>Dikarya</taxon>
        <taxon>Basidiomycota</taxon>
        <taxon>Ustilaginomycotina</taxon>
        <taxon>Ustilaginomycetes</taxon>
        <taxon>Violaceomycetales</taxon>
        <taxon>Violaceomycetaceae</taxon>
        <taxon>Violaceomyces</taxon>
    </lineage>
</organism>